<feature type="region of interest" description="Disordered" evidence="1">
    <location>
        <begin position="42"/>
        <end position="76"/>
    </location>
</feature>
<evidence type="ECO:0000256" key="1">
    <source>
        <dbReference type="SAM" id="MobiDB-lite"/>
    </source>
</evidence>
<keyword evidence="3" id="KW-1185">Reference proteome</keyword>
<accession>A0AAV4JMQ9</accession>
<reference evidence="2 3" key="1">
    <citation type="journal article" date="2021" name="Elife">
        <title>Chloroplast acquisition without the gene transfer in kleptoplastic sea slugs, Plakobranchus ocellatus.</title>
        <authorList>
            <person name="Maeda T."/>
            <person name="Takahashi S."/>
            <person name="Yoshida T."/>
            <person name="Shimamura S."/>
            <person name="Takaki Y."/>
            <person name="Nagai Y."/>
            <person name="Toyoda A."/>
            <person name="Suzuki Y."/>
            <person name="Arimoto A."/>
            <person name="Ishii H."/>
            <person name="Satoh N."/>
            <person name="Nishiyama T."/>
            <person name="Hasebe M."/>
            <person name="Maruyama T."/>
            <person name="Minagawa J."/>
            <person name="Obokata J."/>
            <person name="Shigenobu S."/>
        </authorList>
    </citation>
    <scope>NUCLEOTIDE SEQUENCE [LARGE SCALE GENOMIC DNA]</scope>
</reference>
<protein>
    <submittedName>
        <fullName evidence="2">Histidine ammonia-lyase</fullName>
    </submittedName>
</protein>
<dbReference type="AlphaFoldDB" id="A0AAV4JMQ9"/>
<organism evidence="2 3">
    <name type="scientific">Elysia marginata</name>
    <dbReference type="NCBI Taxonomy" id="1093978"/>
    <lineage>
        <taxon>Eukaryota</taxon>
        <taxon>Metazoa</taxon>
        <taxon>Spiralia</taxon>
        <taxon>Lophotrochozoa</taxon>
        <taxon>Mollusca</taxon>
        <taxon>Gastropoda</taxon>
        <taxon>Heterobranchia</taxon>
        <taxon>Euthyneura</taxon>
        <taxon>Panpulmonata</taxon>
        <taxon>Sacoglossa</taxon>
        <taxon>Placobranchoidea</taxon>
        <taxon>Plakobranchidae</taxon>
        <taxon>Elysia</taxon>
    </lineage>
</organism>
<dbReference type="Proteomes" id="UP000762676">
    <property type="component" value="Unassembled WGS sequence"/>
</dbReference>
<evidence type="ECO:0000313" key="2">
    <source>
        <dbReference type="EMBL" id="GFS23203.1"/>
    </source>
</evidence>
<gene>
    <name evidence="2" type="ORF">ElyMa_003383800</name>
</gene>
<sequence length="76" mass="8427">MSPDIHAVTKLLQDEKIWYTVKPLIDHYHSVQDIETRVFSPTSTAFSGASNGTNGTNGPNPKRRRLGRTTSSSNLK</sequence>
<evidence type="ECO:0000313" key="3">
    <source>
        <dbReference type="Proteomes" id="UP000762676"/>
    </source>
</evidence>
<feature type="compositionally biased region" description="Low complexity" evidence="1">
    <location>
        <begin position="51"/>
        <end position="60"/>
    </location>
</feature>
<dbReference type="EMBL" id="BMAT01006964">
    <property type="protein sequence ID" value="GFS23203.1"/>
    <property type="molecule type" value="Genomic_DNA"/>
</dbReference>
<proteinExistence type="predicted"/>
<name>A0AAV4JMQ9_9GAST</name>
<comment type="caution">
    <text evidence="2">The sequence shown here is derived from an EMBL/GenBank/DDBJ whole genome shotgun (WGS) entry which is preliminary data.</text>
</comment>